<protein>
    <recommendedName>
        <fullName evidence="4">Adventurous gliding motility protein CglE</fullName>
    </recommendedName>
</protein>
<reference evidence="2 3" key="1">
    <citation type="submission" date="2019-06" db="EMBL/GenBank/DDBJ databases">
        <title>Persicimonas caeni gen. nov., sp. nov., a predatory bacterium isolated from solar saltern.</title>
        <authorList>
            <person name="Wang S."/>
        </authorList>
    </citation>
    <scope>NUCLEOTIDE SEQUENCE [LARGE SCALE GENOMIC DNA]</scope>
    <source>
        <strain evidence="2 3">YN101</strain>
    </source>
</reference>
<dbReference type="EMBL" id="CP041186">
    <property type="protein sequence ID" value="QDG49376.1"/>
    <property type="molecule type" value="Genomic_DNA"/>
</dbReference>
<keyword evidence="3" id="KW-1185">Reference proteome</keyword>
<sequence>MKSVLTLFCALGALALASPASAQTGSKQDASKQDAPFDFGPKPGWQVLFGPTGGGSFGSPGGGGFAGAELSVSRLDAGWWQGAYVDGVYDFGQSAALVTAGPQLGYTLLGVDGGVAARFGDDGPDWGPQARLMFSAGFFSLYGRYAYLLDSDEHVGQAGVMFKLPLWADD</sequence>
<dbReference type="AlphaFoldDB" id="A0A4Y6PM32"/>
<proteinExistence type="predicted"/>
<gene>
    <name evidence="2" type="ORF">FIV42_01080</name>
</gene>
<accession>A0A5B8XZK3</accession>
<feature type="chain" id="PRO_5030106044" description="Adventurous gliding motility protein CglE" evidence="1">
    <location>
        <begin position="23"/>
        <end position="170"/>
    </location>
</feature>
<feature type="signal peptide" evidence="1">
    <location>
        <begin position="1"/>
        <end position="22"/>
    </location>
</feature>
<evidence type="ECO:0008006" key="4">
    <source>
        <dbReference type="Google" id="ProtNLM"/>
    </source>
</evidence>
<evidence type="ECO:0000313" key="3">
    <source>
        <dbReference type="Proteomes" id="UP000315995"/>
    </source>
</evidence>
<evidence type="ECO:0000313" key="2">
    <source>
        <dbReference type="EMBL" id="QDG49376.1"/>
    </source>
</evidence>
<organism evidence="2 3">
    <name type="scientific">Persicimonas caeni</name>
    <dbReference type="NCBI Taxonomy" id="2292766"/>
    <lineage>
        <taxon>Bacteria</taxon>
        <taxon>Deltaproteobacteria</taxon>
        <taxon>Bradymonadales</taxon>
        <taxon>Bradymonadaceae</taxon>
        <taxon>Persicimonas</taxon>
    </lineage>
</organism>
<keyword evidence="1" id="KW-0732">Signal</keyword>
<accession>A0A4Y6PM32</accession>
<name>A0A4Y6PM32_PERCE</name>
<dbReference type="RefSeq" id="WP_141195874.1">
    <property type="nucleotide sequence ID" value="NZ_CP041186.1"/>
</dbReference>
<dbReference type="Proteomes" id="UP000315995">
    <property type="component" value="Chromosome"/>
</dbReference>
<evidence type="ECO:0000256" key="1">
    <source>
        <dbReference type="SAM" id="SignalP"/>
    </source>
</evidence>